<keyword evidence="1" id="KW-0472">Membrane</keyword>
<dbReference type="RefSeq" id="WP_248940622.1">
    <property type="nucleotide sequence ID" value="NZ_JAKIKS010000045.1"/>
</dbReference>
<evidence type="ECO:0000259" key="2">
    <source>
        <dbReference type="Pfam" id="PF04892"/>
    </source>
</evidence>
<sequence>MINSNNNTTPKLVSTKPFIFKIALVVSFILISYLVFSQPNFNPSWIPYFDKLAHFGSFFLLSYLAYFAFKPNHYTLVSILGFYAMAIEVVQSLLPYRSASFADLLADFVGMLCFYLSHLIYLQLTQKMNEISSKH</sequence>
<organism evidence="3 4">
    <name type="scientific">Shewanella surugensis</name>
    <dbReference type="NCBI Taxonomy" id="212020"/>
    <lineage>
        <taxon>Bacteria</taxon>
        <taxon>Pseudomonadati</taxon>
        <taxon>Pseudomonadota</taxon>
        <taxon>Gammaproteobacteria</taxon>
        <taxon>Alteromonadales</taxon>
        <taxon>Shewanellaceae</taxon>
        <taxon>Shewanella</taxon>
    </lineage>
</organism>
<reference evidence="3 4" key="1">
    <citation type="submission" date="2022-01" db="EMBL/GenBank/DDBJ databases">
        <title>Whole genome-based taxonomy of the Shewanellaceae.</title>
        <authorList>
            <person name="Martin-Rodriguez A.J."/>
        </authorList>
    </citation>
    <scope>NUCLEOTIDE SEQUENCE [LARGE SCALE GENOMIC DNA]</scope>
    <source>
        <strain evidence="3 4">DSM 17177</strain>
    </source>
</reference>
<keyword evidence="1" id="KW-0812">Transmembrane</keyword>
<comment type="caution">
    <text evidence="3">The sequence shown here is derived from an EMBL/GenBank/DDBJ whole genome shotgun (WGS) entry which is preliminary data.</text>
</comment>
<evidence type="ECO:0000313" key="3">
    <source>
        <dbReference type="EMBL" id="MCL1125306.1"/>
    </source>
</evidence>
<dbReference type="InterPro" id="IPR006976">
    <property type="entry name" value="VanZ-like"/>
</dbReference>
<name>A0ABT0LC82_9GAMM</name>
<keyword evidence="4" id="KW-1185">Reference proteome</keyword>
<dbReference type="PANTHER" id="PTHR28008:SF1">
    <property type="entry name" value="DOMAIN PROTEIN, PUTATIVE (AFU_ORTHOLOGUE AFUA_3G10980)-RELATED"/>
    <property type="match status" value="1"/>
</dbReference>
<dbReference type="PANTHER" id="PTHR28008">
    <property type="entry name" value="DOMAIN PROTEIN, PUTATIVE (AFU_ORTHOLOGUE AFUA_3G10980)-RELATED"/>
    <property type="match status" value="1"/>
</dbReference>
<dbReference type="EMBL" id="JAKIKS010000045">
    <property type="protein sequence ID" value="MCL1125306.1"/>
    <property type="molecule type" value="Genomic_DNA"/>
</dbReference>
<dbReference type="Proteomes" id="UP001203423">
    <property type="component" value="Unassembled WGS sequence"/>
</dbReference>
<feature type="domain" description="VanZ-like" evidence="2">
    <location>
        <begin position="35"/>
        <end position="117"/>
    </location>
</feature>
<feature type="transmembrane region" description="Helical" evidence="1">
    <location>
        <begin position="18"/>
        <end position="36"/>
    </location>
</feature>
<feature type="transmembrane region" description="Helical" evidence="1">
    <location>
        <begin position="101"/>
        <end position="124"/>
    </location>
</feature>
<protein>
    <submittedName>
        <fullName evidence="3">VanZ family protein</fullName>
    </submittedName>
</protein>
<feature type="transmembrane region" description="Helical" evidence="1">
    <location>
        <begin position="75"/>
        <end position="94"/>
    </location>
</feature>
<dbReference type="NCBIfam" id="NF037970">
    <property type="entry name" value="vanZ_1"/>
    <property type="match status" value="1"/>
</dbReference>
<keyword evidence="1" id="KW-1133">Transmembrane helix</keyword>
<accession>A0ABT0LC82</accession>
<proteinExistence type="predicted"/>
<evidence type="ECO:0000256" key="1">
    <source>
        <dbReference type="SAM" id="Phobius"/>
    </source>
</evidence>
<feature type="transmembrane region" description="Helical" evidence="1">
    <location>
        <begin position="48"/>
        <end position="69"/>
    </location>
</feature>
<gene>
    <name evidence="3" type="ORF">L2764_12665</name>
</gene>
<dbReference type="Pfam" id="PF04892">
    <property type="entry name" value="VanZ"/>
    <property type="match status" value="1"/>
</dbReference>
<evidence type="ECO:0000313" key="4">
    <source>
        <dbReference type="Proteomes" id="UP001203423"/>
    </source>
</evidence>